<organism evidence="1 2">
    <name type="scientific">Candidatus Woesebacteria bacterium GW2011_GWA1_39_21</name>
    <dbReference type="NCBI Taxonomy" id="1618550"/>
    <lineage>
        <taxon>Bacteria</taxon>
        <taxon>Candidatus Woeseibacteriota</taxon>
    </lineage>
</organism>
<dbReference type="AlphaFoldDB" id="A0A0G0N6A8"/>
<evidence type="ECO:0000313" key="2">
    <source>
        <dbReference type="Proteomes" id="UP000034246"/>
    </source>
</evidence>
<dbReference type="Gene3D" id="3.40.50.150">
    <property type="entry name" value="Vaccinia Virus protein VP39"/>
    <property type="match status" value="1"/>
</dbReference>
<protein>
    <recommendedName>
        <fullName evidence="3">Class I SAM-dependent methyltransferase</fullName>
    </recommendedName>
</protein>
<name>A0A0G0N6A8_9BACT</name>
<evidence type="ECO:0008006" key="3">
    <source>
        <dbReference type="Google" id="ProtNLM"/>
    </source>
</evidence>
<dbReference type="EMBL" id="LBWP01000013">
    <property type="protein sequence ID" value="KKR10953.1"/>
    <property type="molecule type" value="Genomic_DNA"/>
</dbReference>
<sequence length="184" mass="21163">MKNRTELAKYFAELGFKVRAEVGVYRGDYSAELCANNPELKLYCIDSWGTPLPGKGEGVDKKNAFRKAQKLLTLYNCELIKKFSMDAVKDFEDNSLDFVYIDADHHYPLVRNDIREWAKKVHKGGIVSGHDYITSRMLNSDLGVMRAVDEYVAKHGCKLELTGFDHSGEDRKDYAPSWWFMKLH</sequence>
<dbReference type="SUPFAM" id="SSF53335">
    <property type="entry name" value="S-adenosyl-L-methionine-dependent methyltransferases"/>
    <property type="match status" value="1"/>
</dbReference>
<accession>A0A0G0N6A8</accession>
<evidence type="ECO:0000313" key="1">
    <source>
        <dbReference type="EMBL" id="KKR10953.1"/>
    </source>
</evidence>
<dbReference type="STRING" id="1618550.UT39_C0013G0016"/>
<reference evidence="1 2" key="1">
    <citation type="journal article" date="2015" name="Nature">
        <title>rRNA introns, odd ribosomes, and small enigmatic genomes across a large radiation of phyla.</title>
        <authorList>
            <person name="Brown C.T."/>
            <person name="Hug L.A."/>
            <person name="Thomas B.C."/>
            <person name="Sharon I."/>
            <person name="Castelle C.J."/>
            <person name="Singh A."/>
            <person name="Wilkins M.J."/>
            <person name="Williams K.H."/>
            <person name="Banfield J.F."/>
        </authorList>
    </citation>
    <scope>NUCLEOTIDE SEQUENCE [LARGE SCALE GENOMIC DNA]</scope>
</reference>
<proteinExistence type="predicted"/>
<dbReference type="Proteomes" id="UP000034246">
    <property type="component" value="Unassembled WGS sequence"/>
</dbReference>
<dbReference type="InterPro" id="IPR029063">
    <property type="entry name" value="SAM-dependent_MTases_sf"/>
</dbReference>
<dbReference type="Pfam" id="PF13578">
    <property type="entry name" value="Methyltransf_24"/>
    <property type="match status" value="1"/>
</dbReference>
<comment type="caution">
    <text evidence="1">The sequence shown here is derived from an EMBL/GenBank/DDBJ whole genome shotgun (WGS) entry which is preliminary data.</text>
</comment>
<gene>
    <name evidence="1" type="ORF">UT39_C0013G0016</name>
</gene>